<name>A0ABR7AYT2_9PSED</name>
<dbReference type="RefSeq" id="WP_095093503.1">
    <property type="nucleotide sequence ID" value="NZ_JACONW010000030.1"/>
</dbReference>
<evidence type="ECO:0000256" key="2">
    <source>
        <dbReference type="SAM" id="SignalP"/>
    </source>
</evidence>
<feature type="compositionally biased region" description="Low complexity" evidence="1">
    <location>
        <begin position="25"/>
        <end position="40"/>
    </location>
</feature>
<dbReference type="EMBL" id="JACONW010000030">
    <property type="protein sequence ID" value="MBC3949895.1"/>
    <property type="molecule type" value="Genomic_DNA"/>
</dbReference>
<feature type="signal peptide" evidence="2">
    <location>
        <begin position="1"/>
        <end position="21"/>
    </location>
</feature>
<comment type="caution">
    <text evidence="3">The sequence shown here is derived from an EMBL/GenBank/DDBJ whole genome shotgun (WGS) entry which is preliminary data.</text>
</comment>
<organism evidence="3 4">
    <name type="scientific">Pseudomonas folii</name>
    <dbReference type="NCBI Taxonomy" id="2762593"/>
    <lineage>
        <taxon>Bacteria</taxon>
        <taxon>Pseudomonadati</taxon>
        <taxon>Pseudomonadota</taxon>
        <taxon>Gammaproteobacteria</taxon>
        <taxon>Pseudomonadales</taxon>
        <taxon>Pseudomonadaceae</taxon>
        <taxon>Pseudomonas</taxon>
    </lineage>
</organism>
<evidence type="ECO:0008006" key="5">
    <source>
        <dbReference type="Google" id="ProtNLM"/>
    </source>
</evidence>
<evidence type="ECO:0000313" key="3">
    <source>
        <dbReference type="EMBL" id="MBC3949895.1"/>
    </source>
</evidence>
<feature type="region of interest" description="Disordered" evidence="1">
    <location>
        <begin position="25"/>
        <end position="94"/>
    </location>
</feature>
<dbReference type="Proteomes" id="UP000651852">
    <property type="component" value="Unassembled WGS sequence"/>
</dbReference>
<evidence type="ECO:0000256" key="1">
    <source>
        <dbReference type="SAM" id="MobiDB-lite"/>
    </source>
</evidence>
<reference evidence="3 4" key="1">
    <citation type="submission" date="2020-08" db="EMBL/GenBank/DDBJ databases">
        <title>Putative novel bacterial strains isolated from necrotic wheat leaf tissues caused by Xanthomonas translucens.</title>
        <authorList>
            <person name="Tambong J.T."/>
        </authorList>
    </citation>
    <scope>NUCLEOTIDE SEQUENCE [LARGE SCALE GENOMIC DNA]</scope>
    <source>
        <strain evidence="3 4">DOAB 1069</strain>
    </source>
</reference>
<protein>
    <recommendedName>
        <fullName evidence="5">Lipoprotein</fullName>
    </recommendedName>
</protein>
<feature type="compositionally biased region" description="Pro residues" evidence="1">
    <location>
        <begin position="41"/>
        <end position="51"/>
    </location>
</feature>
<accession>A0ABR7AYT2</accession>
<keyword evidence="4" id="KW-1185">Reference proteome</keyword>
<feature type="chain" id="PRO_5046186412" description="Lipoprotein" evidence="2">
    <location>
        <begin position="22"/>
        <end position="94"/>
    </location>
</feature>
<keyword evidence="2" id="KW-0732">Signal</keyword>
<evidence type="ECO:0000313" key="4">
    <source>
        <dbReference type="Proteomes" id="UP000651852"/>
    </source>
</evidence>
<proteinExistence type="predicted"/>
<sequence>MKRAILPAIILTALWVNVGYADNQSAASIPASGSPGTATPTPYPQVVPPGPALINGTQGNGTLLPKVELPQPPKGQPVPGLDQNAPTPMPARPK</sequence>
<gene>
    <name evidence="3" type="ORF">H8S59_08955</name>
</gene>